<dbReference type="InterPro" id="IPR050259">
    <property type="entry name" value="SDR"/>
</dbReference>
<dbReference type="FunFam" id="3.40.50.720:FF:000173">
    <property type="entry name" value="3-oxoacyl-[acyl-carrier protein] reductase"/>
    <property type="match status" value="1"/>
</dbReference>
<comment type="similarity">
    <text evidence="1">Belongs to the short-chain dehydrogenases/reductases (SDR) family.</text>
</comment>
<dbReference type="SMART" id="SM00822">
    <property type="entry name" value="PKS_KR"/>
    <property type="match status" value="1"/>
</dbReference>
<reference evidence="4 5" key="1">
    <citation type="journal article" date="2018" name="Front. Microbiol.">
        <title>Hydrolytic Capabilities as a Key to Environmental Success: Chitinolytic and Cellulolytic Acidobacteria From Acidic Sub-arctic Soils and Boreal Peatlands.</title>
        <authorList>
            <person name="Belova S.E."/>
            <person name="Ravin N.V."/>
            <person name="Pankratov T.A."/>
            <person name="Rakitin A.L."/>
            <person name="Ivanova A.A."/>
            <person name="Beletsky A.V."/>
            <person name="Mardanov A.V."/>
            <person name="Sinninghe Damste J.S."/>
            <person name="Dedysh S.N."/>
        </authorList>
    </citation>
    <scope>NUCLEOTIDE SEQUENCE [LARGE SCALE GENOMIC DNA]</scope>
    <source>
        <strain evidence="4 5">SBC82</strain>
    </source>
</reference>
<gene>
    <name evidence="4" type="ORF">ACPOL_2374</name>
</gene>
<keyword evidence="5" id="KW-1185">Reference proteome</keyword>
<sequence>MRGNTMPDAEKSNPGKRTALVTGASRGLGAAIATELAAKGMQVAVNYFQSRAAAEDLCQRIRASGGSAEAFGADVRDEEEVATLVAATRAHFGEIDCLVLNATGPQPMLPIEQQTWQIYLDQLEFFVKSPLLLVQQVLPQMKKRGFGRIIQIGSEVVELGNPNFANYVAAKGAQLGQTRSWARELAPFGITVNLVAPGWIPTERHVDSSQQEMDQYIAGVPMRRMGTAEDVGRMVAYLASDEANFLTGQKFAVNGGNTLL</sequence>
<dbReference type="KEGG" id="abas:ACPOL_2374"/>
<evidence type="ECO:0000313" key="4">
    <source>
        <dbReference type="EMBL" id="AXC11696.1"/>
    </source>
</evidence>
<organism evidence="4 5">
    <name type="scientific">Acidisarcina polymorpha</name>
    <dbReference type="NCBI Taxonomy" id="2211140"/>
    <lineage>
        <taxon>Bacteria</taxon>
        <taxon>Pseudomonadati</taxon>
        <taxon>Acidobacteriota</taxon>
        <taxon>Terriglobia</taxon>
        <taxon>Terriglobales</taxon>
        <taxon>Acidobacteriaceae</taxon>
        <taxon>Acidisarcina</taxon>
    </lineage>
</organism>
<evidence type="ECO:0000313" key="5">
    <source>
        <dbReference type="Proteomes" id="UP000253606"/>
    </source>
</evidence>
<dbReference type="PANTHER" id="PTHR42879:SF6">
    <property type="entry name" value="NADPH-DEPENDENT REDUCTASE BACG"/>
    <property type="match status" value="1"/>
</dbReference>
<dbReference type="InterPro" id="IPR002347">
    <property type="entry name" value="SDR_fam"/>
</dbReference>
<dbReference type="PRINTS" id="PR00081">
    <property type="entry name" value="GDHRDH"/>
</dbReference>
<dbReference type="GO" id="GO:0016491">
    <property type="term" value="F:oxidoreductase activity"/>
    <property type="evidence" value="ECO:0007669"/>
    <property type="project" value="UniProtKB-KW"/>
</dbReference>
<keyword evidence="2" id="KW-0560">Oxidoreductase</keyword>
<dbReference type="Proteomes" id="UP000253606">
    <property type="component" value="Chromosome"/>
</dbReference>
<protein>
    <submittedName>
        <fullName evidence="4">3-oxoacyl-[acyl-carrier protein] reductase</fullName>
    </submittedName>
</protein>
<dbReference type="Pfam" id="PF13561">
    <property type="entry name" value="adh_short_C2"/>
    <property type="match status" value="1"/>
</dbReference>
<proteinExistence type="inferred from homology"/>
<name>A0A2Z5FZA6_9BACT</name>
<accession>A0A2Z5FZA6</accession>
<dbReference type="SUPFAM" id="SSF51735">
    <property type="entry name" value="NAD(P)-binding Rossmann-fold domains"/>
    <property type="match status" value="1"/>
</dbReference>
<dbReference type="Gene3D" id="3.40.50.720">
    <property type="entry name" value="NAD(P)-binding Rossmann-like Domain"/>
    <property type="match status" value="1"/>
</dbReference>
<dbReference type="AlphaFoldDB" id="A0A2Z5FZA6"/>
<evidence type="ECO:0000259" key="3">
    <source>
        <dbReference type="SMART" id="SM00822"/>
    </source>
</evidence>
<dbReference type="InterPro" id="IPR036291">
    <property type="entry name" value="NAD(P)-bd_dom_sf"/>
</dbReference>
<feature type="domain" description="Ketoreductase" evidence="3">
    <location>
        <begin position="17"/>
        <end position="202"/>
    </location>
</feature>
<evidence type="ECO:0000256" key="2">
    <source>
        <dbReference type="ARBA" id="ARBA00023002"/>
    </source>
</evidence>
<dbReference type="PANTHER" id="PTHR42879">
    <property type="entry name" value="3-OXOACYL-(ACYL-CARRIER-PROTEIN) REDUCTASE"/>
    <property type="match status" value="1"/>
</dbReference>
<evidence type="ECO:0000256" key="1">
    <source>
        <dbReference type="ARBA" id="ARBA00006484"/>
    </source>
</evidence>
<dbReference type="EMBL" id="CP030840">
    <property type="protein sequence ID" value="AXC11696.1"/>
    <property type="molecule type" value="Genomic_DNA"/>
</dbReference>
<dbReference type="InterPro" id="IPR057326">
    <property type="entry name" value="KR_dom"/>
</dbReference>